<name>A0A2J6RSN0_HYAVF</name>
<sequence>MIRRTPLPQLLLLNIRHRWRRLLIFLSLLYLLQKYNYQKHPFTPKPHEITALSLDYERTHLSPSTSTPHRTLLPHPEASALCHAHSWRPWPYRSGPHQRRVYDLFMLNDELDWLEIRLHTLAPYVDYFVILESPVTFTKQPKPLVLKENWARFEKWHDMIIYKEVEGMPVGARRAWDLEDYQRNSMLLQGVASVEGTERAARWGDVLVVSDVDEIPRPISVVLLRECETQKRVTVRSAFYYYGFQYKHMGREWSHPQATVYQGAKTILPTDLRNGEGRKLDFFWTWWDKAELWNGGWHCSTCFKTVDEVLSKLRSFSHVGMNQEPFRDPQRIVDRVRKGLDLWDRKGEIYEEVHANEDIPEYLKEDRQRWAFLLDRSGSNAAFQDYDGGEASGD</sequence>
<keyword evidence="1" id="KW-0808">Transferase</keyword>
<dbReference type="InterPro" id="IPR006813">
    <property type="entry name" value="Glyco_trans_17"/>
</dbReference>
<dbReference type="PANTHER" id="PTHR12224">
    <property type="entry name" value="BETA-1,4-MANNOSYL-GLYCOPROTEIN BETA-1,4-N-ACETYLGLUCOSAMINYL-TRANSFERASE"/>
    <property type="match status" value="1"/>
</dbReference>
<dbReference type="GO" id="GO:0003830">
    <property type="term" value="F:beta-1,4-mannosylglycoprotein 4-beta-N-acetylglucosaminyltransferase activity"/>
    <property type="evidence" value="ECO:0007669"/>
    <property type="project" value="InterPro"/>
</dbReference>
<gene>
    <name evidence="1" type="ORF">L207DRAFT_425710</name>
</gene>
<dbReference type="GO" id="GO:0016020">
    <property type="term" value="C:membrane"/>
    <property type="evidence" value="ECO:0007669"/>
    <property type="project" value="InterPro"/>
</dbReference>
<dbReference type="STRING" id="1149755.A0A2J6RSN0"/>
<evidence type="ECO:0000313" key="2">
    <source>
        <dbReference type="Proteomes" id="UP000235786"/>
    </source>
</evidence>
<dbReference type="OrthoDB" id="6474464at2759"/>
<dbReference type="AlphaFoldDB" id="A0A2J6RSN0"/>
<accession>A0A2J6RSN0</accession>
<protein>
    <submittedName>
        <fullName evidence="1">Glycosyltransferase family 17 protein</fullName>
    </submittedName>
</protein>
<dbReference type="EMBL" id="KZ613944">
    <property type="protein sequence ID" value="PMD41529.1"/>
    <property type="molecule type" value="Genomic_DNA"/>
</dbReference>
<dbReference type="PANTHER" id="PTHR12224:SF0">
    <property type="entry name" value="BETA-1,4-MANNOSYL-GLYCOPROTEIN 4-BETA-N-ACETYLGLUCOSAMINYLTRANSFERASE"/>
    <property type="match status" value="1"/>
</dbReference>
<dbReference type="GO" id="GO:0006044">
    <property type="term" value="P:N-acetylglucosamine metabolic process"/>
    <property type="evidence" value="ECO:0007669"/>
    <property type="project" value="TreeGrafter"/>
</dbReference>
<reference evidence="1 2" key="1">
    <citation type="submission" date="2016-04" db="EMBL/GenBank/DDBJ databases">
        <title>A degradative enzymes factory behind the ericoid mycorrhizal symbiosis.</title>
        <authorList>
            <consortium name="DOE Joint Genome Institute"/>
            <person name="Martino E."/>
            <person name="Morin E."/>
            <person name="Grelet G."/>
            <person name="Kuo A."/>
            <person name="Kohler A."/>
            <person name="Daghino S."/>
            <person name="Barry K."/>
            <person name="Choi C."/>
            <person name="Cichocki N."/>
            <person name="Clum A."/>
            <person name="Copeland A."/>
            <person name="Hainaut M."/>
            <person name="Haridas S."/>
            <person name="Labutti K."/>
            <person name="Lindquist E."/>
            <person name="Lipzen A."/>
            <person name="Khouja H.-R."/>
            <person name="Murat C."/>
            <person name="Ohm R."/>
            <person name="Olson A."/>
            <person name="Spatafora J."/>
            <person name="Veneault-Fourrey C."/>
            <person name="Henrissat B."/>
            <person name="Grigoriev I."/>
            <person name="Martin F."/>
            <person name="Perotto S."/>
        </authorList>
    </citation>
    <scope>NUCLEOTIDE SEQUENCE [LARGE SCALE GENOMIC DNA]</scope>
    <source>
        <strain evidence="1 2">F</strain>
    </source>
</reference>
<organism evidence="1 2">
    <name type="scientific">Hyaloscypha variabilis (strain UAMH 11265 / GT02V1 / F)</name>
    <name type="common">Meliniomyces variabilis</name>
    <dbReference type="NCBI Taxonomy" id="1149755"/>
    <lineage>
        <taxon>Eukaryota</taxon>
        <taxon>Fungi</taxon>
        <taxon>Dikarya</taxon>
        <taxon>Ascomycota</taxon>
        <taxon>Pezizomycotina</taxon>
        <taxon>Leotiomycetes</taxon>
        <taxon>Helotiales</taxon>
        <taxon>Hyaloscyphaceae</taxon>
        <taxon>Hyaloscypha</taxon>
        <taxon>Hyaloscypha variabilis</taxon>
    </lineage>
</organism>
<keyword evidence="2" id="KW-1185">Reference proteome</keyword>
<proteinExistence type="predicted"/>
<evidence type="ECO:0000313" key="1">
    <source>
        <dbReference type="EMBL" id="PMD41529.1"/>
    </source>
</evidence>
<dbReference type="Pfam" id="PF04724">
    <property type="entry name" value="Glyco_transf_17"/>
    <property type="match status" value="1"/>
</dbReference>
<dbReference type="Proteomes" id="UP000235786">
    <property type="component" value="Unassembled WGS sequence"/>
</dbReference>